<dbReference type="Proteomes" id="UP001157381">
    <property type="component" value="Segment"/>
</dbReference>
<dbReference type="Pfam" id="PF17610">
    <property type="entry name" value="DUF5505"/>
    <property type="match status" value="1"/>
</dbReference>
<organism evidence="1 2">
    <name type="scientific">Olene mendosa nucleopolyhedrovirus</name>
    <dbReference type="NCBI Taxonomy" id="2933796"/>
    <lineage>
        <taxon>Viruses</taxon>
        <taxon>Viruses incertae sedis</taxon>
        <taxon>Naldaviricetes</taxon>
        <taxon>Lefavirales</taxon>
        <taxon>Baculoviridae</taxon>
        <taxon>Alphabaculovirus</taxon>
        <taxon>Alphabaculovirus olmendosae</taxon>
    </lineage>
</organism>
<evidence type="ECO:0000313" key="1">
    <source>
        <dbReference type="EMBL" id="UOQ18887.1"/>
    </source>
</evidence>
<keyword evidence="2" id="KW-1185">Reference proteome</keyword>
<sequence length="161" mass="19472">MSMFNNFMNLVHLQGIYGMSKWYERSQWHKHNSSDVERFLEFKLKPIVCQGRDFMMTDKSYKTYTKGLVQSVNTSKKHYNPYIKNCNAAIRIIMDDNPHVDWKKVKKCFCKNYMNLHMMHSLFEKCQIHICQYDLKTILDALRIEYDEWQIKLQSLNKEII</sequence>
<accession>A0AAX3AVG9</accession>
<protein>
    <submittedName>
        <fullName evidence="1">Uncharacterized protein</fullName>
    </submittedName>
</protein>
<name>A0AAX3AVG9_9ABAC</name>
<proteinExistence type="predicted"/>
<dbReference type="EMBL" id="MZ766431">
    <property type="protein sequence ID" value="UOQ18887.1"/>
    <property type="molecule type" value="Genomic_DNA"/>
</dbReference>
<evidence type="ECO:0000313" key="2">
    <source>
        <dbReference type="Proteomes" id="UP001157381"/>
    </source>
</evidence>
<dbReference type="InterPro" id="IPR020221">
    <property type="entry name" value="DUF5505"/>
</dbReference>
<dbReference type="RefSeq" id="YP_010805388.1">
    <property type="nucleotide sequence ID" value="NC_077147.1"/>
</dbReference>
<dbReference type="GeneID" id="80544282"/>
<dbReference type="KEGG" id="vg:80544282"/>
<reference evidence="1 2" key="1">
    <citation type="journal article" date="2022" name="Virus Genes">
        <title>The complete genome sequence of an alphabaculovirus from the brown tussock moth, Olene mendosa Hubner, expands our knowledge of lymantriine baculovirus diversity and evolution.</title>
        <authorList>
            <person name="Harrison R.L."/>
            <person name="Rowley D.L."/>
        </authorList>
    </citation>
    <scope>NUCLEOTIDE SEQUENCE [LARGE SCALE GENOMIC DNA]</scope>
    <source>
        <strain evidence="1">435</strain>
    </source>
</reference>